<dbReference type="PANTHER" id="PTHR15503:SF45">
    <property type="entry name" value="RNA-DIRECTED DNA POLYMERASE HOMOLOG"/>
    <property type="match status" value="1"/>
</dbReference>
<dbReference type="Pfam" id="PF08284">
    <property type="entry name" value="RVP_2"/>
    <property type="match status" value="1"/>
</dbReference>
<dbReference type="InterPro" id="IPR032567">
    <property type="entry name" value="RTL1-rel"/>
</dbReference>
<dbReference type="CDD" id="cd00303">
    <property type="entry name" value="retropepsin_like"/>
    <property type="match status" value="1"/>
</dbReference>
<reference evidence="3" key="1">
    <citation type="journal article" date="2022" name="Int. J. Mol. Sci.">
        <title>Draft Genome of Tanacetum Coccineum: Genomic Comparison of Closely Related Tanacetum-Family Plants.</title>
        <authorList>
            <person name="Yamashiro T."/>
            <person name="Shiraishi A."/>
            <person name="Nakayama K."/>
            <person name="Satake H."/>
        </authorList>
    </citation>
    <scope>NUCLEOTIDE SEQUENCE</scope>
</reference>
<evidence type="ECO:0000256" key="1">
    <source>
        <dbReference type="SAM" id="MobiDB-lite"/>
    </source>
</evidence>
<dbReference type="InterPro" id="IPR043502">
    <property type="entry name" value="DNA/RNA_pol_sf"/>
</dbReference>
<comment type="caution">
    <text evidence="3">The sequence shown here is derived from an EMBL/GenBank/DDBJ whole genome shotgun (WGS) entry which is preliminary data.</text>
</comment>
<dbReference type="EMBL" id="BQNB010008519">
    <property type="protein sequence ID" value="GJS50494.1"/>
    <property type="molecule type" value="Genomic_DNA"/>
</dbReference>
<keyword evidence="4" id="KW-1185">Reference proteome</keyword>
<feature type="compositionally biased region" description="Acidic residues" evidence="1">
    <location>
        <begin position="692"/>
        <end position="707"/>
    </location>
</feature>
<organism evidence="3 4">
    <name type="scientific">Tanacetum coccineum</name>
    <dbReference type="NCBI Taxonomy" id="301880"/>
    <lineage>
        <taxon>Eukaryota</taxon>
        <taxon>Viridiplantae</taxon>
        <taxon>Streptophyta</taxon>
        <taxon>Embryophyta</taxon>
        <taxon>Tracheophyta</taxon>
        <taxon>Spermatophyta</taxon>
        <taxon>Magnoliopsida</taxon>
        <taxon>eudicotyledons</taxon>
        <taxon>Gunneridae</taxon>
        <taxon>Pentapetalae</taxon>
        <taxon>asterids</taxon>
        <taxon>campanulids</taxon>
        <taxon>Asterales</taxon>
        <taxon>Asteraceae</taxon>
        <taxon>Asteroideae</taxon>
        <taxon>Anthemideae</taxon>
        <taxon>Anthemidinae</taxon>
        <taxon>Tanacetum</taxon>
    </lineage>
</organism>
<protein>
    <submittedName>
        <fullName evidence="3">Reverse transcriptase domain-containing protein</fullName>
    </submittedName>
</protein>
<feature type="domain" description="Reverse transcriptase Ty1/copia-type" evidence="2">
    <location>
        <begin position="953"/>
        <end position="1034"/>
    </location>
</feature>
<evidence type="ECO:0000313" key="3">
    <source>
        <dbReference type="EMBL" id="GJS50494.1"/>
    </source>
</evidence>
<proteinExistence type="predicted"/>
<sequence>MAPKRTSTSATPPMTQAAIRKLAADSVAAALEAKAATMANTDNTTRNTRQRETHVARKCSYKEFMNYQPFNFKGTKGAVGLICWFERTESIFLCSNCTKDCKVKFATGNDLKTYVRRFQELAVLCSTMVPNSEKLIEVFIGGLPRSIEGNVTTSKPQTLEEAITITQRLMDQMHPTSHRTLHYQVSDLQQGGSSDQELQEQRASHWKQPVASVSNLSCLWRERALQKSVPKSKHQCPRKSILAEGQERSPRPERADKSFVSISLASMLNIPPITLDTTYDIEMADGNLVGTNTVIQGYTLILLNQPFEIDLMSIKLGSFNVIIGMDWLSKYHARIICDEKVVHIPIDGETLIIQDQAITSLRGRDEISTRLLSEQLAPILALPEGNDDFVVYCDASHQGLRAVVFALKFNVTICLDKVSCFTDHKSLQHILDQKELNMRQRRWLKLLADYDCEIRYHPRKAKCCSRCLKPEGMNQTTPIKADIVRSHPAYNDTTQLIPNGNKKEYDGSSLPKLPKTSKMDMAQFGGHCRAHPYKSAHSSPPEDNRYFYLKKCLSDESLIIPMKEIRLDDKLNFVEEPVEIMDREVKQLRQSRIPIVKVRWNSKRGPEFTWEREDQIRAKALPTKWHPKVTAIEESKDLLALPLDELIGNLKVYEVVLEKDSDASKNKKEKYKSLALKVKKVSSDKEAACLDSDDEEYAMASDSEEEDDSKKDEICLMAHDTNETKNEILDNEVGDLKKRIERLEKNKEADAGPNNPFQAQDQPFRSLERGERRDSICYPVLNTTSEASVECELCIDLLSKIDSLFLKLAKFENSSHFLQEMIKNQKLQKDKKGPQFTEDRASTSKVKTGKVGQENGKTSPVEPAEPVPSAREPASAAVGNRGSVEDCATLGDTKLPPALKLGKGLGKSKNQTPPKAPFRRPNPMYPKSDYLRIDENGVVSRNKGLSHKDTTKEGIDFDETYAPVARLESIRILLAYACAHDFKLFQMDDKSAFLNGFINEEVYVSQPPGFIDFEKPNHVFKLKKALYGLKQAPKA</sequence>
<keyword evidence="3" id="KW-0548">Nucleotidyltransferase</keyword>
<feature type="compositionally biased region" description="Basic and acidic residues" evidence="1">
    <location>
        <begin position="245"/>
        <end position="255"/>
    </location>
</feature>
<name>A0ABQ4WCB7_9ASTR</name>
<accession>A0ABQ4WCB7</accession>
<evidence type="ECO:0000259" key="2">
    <source>
        <dbReference type="Pfam" id="PF07727"/>
    </source>
</evidence>
<dbReference type="InterPro" id="IPR013103">
    <property type="entry name" value="RVT_2"/>
</dbReference>
<feature type="region of interest" description="Disordered" evidence="1">
    <location>
        <begin position="745"/>
        <end position="769"/>
    </location>
</feature>
<dbReference type="GO" id="GO:0003964">
    <property type="term" value="F:RNA-directed DNA polymerase activity"/>
    <property type="evidence" value="ECO:0007669"/>
    <property type="project" value="UniProtKB-KW"/>
</dbReference>
<dbReference type="InterPro" id="IPR021109">
    <property type="entry name" value="Peptidase_aspartic_dom_sf"/>
</dbReference>
<gene>
    <name evidence="3" type="ORF">Tco_0623856</name>
</gene>
<feature type="compositionally biased region" description="Basic and acidic residues" evidence="1">
    <location>
        <begin position="827"/>
        <end position="842"/>
    </location>
</feature>
<feature type="region of interest" description="Disordered" evidence="1">
    <location>
        <begin position="898"/>
        <end position="929"/>
    </location>
</feature>
<feature type="region of interest" description="Disordered" evidence="1">
    <location>
        <begin position="692"/>
        <end position="711"/>
    </location>
</feature>
<dbReference type="Gene3D" id="2.40.70.10">
    <property type="entry name" value="Acid Proteases"/>
    <property type="match status" value="1"/>
</dbReference>
<dbReference type="PANTHER" id="PTHR15503">
    <property type="entry name" value="LDOC1 RELATED"/>
    <property type="match status" value="1"/>
</dbReference>
<dbReference type="Proteomes" id="UP001151760">
    <property type="component" value="Unassembled WGS sequence"/>
</dbReference>
<keyword evidence="3" id="KW-0808">Transferase</keyword>
<feature type="region of interest" description="Disordered" evidence="1">
    <location>
        <begin position="230"/>
        <end position="255"/>
    </location>
</feature>
<dbReference type="Pfam" id="PF07727">
    <property type="entry name" value="RVT_2"/>
    <property type="match status" value="1"/>
</dbReference>
<feature type="region of interest" description="Disordered" evidence="1">
    <location>
        <begin position="827"/>
        <end position="882"/>
    </location>
</feature>
<reference evidence="3" key="2">
    <citation type="submission" date="2022-01" db="EMBL/GenBank/DDBJ databases">
        <authorList>
            <person name="Yamashiro T."/>
            <person name="Shiraishi A."/>
            <person name="Satake H."/>
            <person name="Nakayama K."/>
        </authorList>
    </citation>
    <scope>NUCLEOTIDE SEQUENCE</scope>
</reference>
<dbReference type="SUPFAM" id="SSF56672">
    <property type="entry name" value="DNA/RNA polymerases"/>
    <property type="match status" value="1"/>
</dbReference>
<evidence type="ECO:0000313" key="4">
    <source>
        <dbReference type="Proteomes" id="UP001151760"/>
    </source>
</evidence>
<keyword evidence="3" id="KW-0695">RNA-directed DNA polymerase</keyword>